<dbReference type="VEuPathDB" id="PlasmoDB:PVP01_0000500"/>
<sequence length="318" mass="37914">MDSSPVLIEESYEFFNDIKTYLSHNDKLQDAEKLDEHDNSCRFMSSDRIFTDKHRSNGLCERFNYLIDLLTKEKTKDLSKCDKEYLNFWLNDELSTTDNNSPFHVKDFYEKFKQKRSDPYINSLEGKLYNITHEHFENMRIINNLYKNYGKIFNAESKIVCGIKKNCLEYSNICYSEYKKGLIRCFYKQGNWCQKLSVFKNMYISDNKDASPSGEFSYNDLIDLPRDEDVEYELYGGLNSWKNLAMMISSILATRIGLFFYFYKFSPFGKKFCAKEKRKEKFRHNIPMVTHEFLHAYDNPNKNSNNTYHLHYKSVDFS</sequence>
<name>A0A1G4HIB1_PLAVI</name>
<dbReference type="VEuPathDB" id="PlasmoDB:PVW1_000018500"/>
<protein>
    <submittedName>
        <fullName evidence="1">VIR protein</fullName>
    </submittedName>
</protein>
<evidence type="ECO:0000313" key="2">
    <source>
        <dbReference type="Proteomes" id="UP000305196"/>
    </source>
</evidence>
<dbReference type="Proteomes" id="UP000305196">
    <property type="component" value="Chromosome 13"/>
</dbReference>
<dbReference type="AlphaFoldDB" id="A0A1G4HIB1"/>
<gene>
    <name evidence="1" type="ORF">PVC01_130005800</name>
</gene>
<evidence type="ECO:0000313" key="1">
    <source>
        <dbReference type="EMBL" id="SCO74574.1"/>
    </source>
</evidence>
<dbReference type="VEuPathDB" id="PlasmoDB:PVPAM_130014900"/>
<accession>A0A1G4HIB1</accession>
<organism evidence="1 2">
    <name type="scientific">Plasmodium vivax</name>
    <name type="common">malaria parasite P. vivax</name>
    <dbReference type="NCBI Taxonomy" id="5855"/>
    <lineage>
        <taxon>Eukaryota</taxon>
        <taxon>Sar</taxon>
        <taxon>Alveolata</taxon>
        <taxon>Apicomplexa</taxon>
        <taxon>Aconoidasida</taxon>
        <taxon>Haemosporida</taxon>
        <taxon>Plasmodiidae</taxon>
        <taxon>Plasmodium</taxon>
        <taxon>Plasmodium (Plasmodium)</taxon>
    </lineage>
</organism>
<proteinExistence type="predicted"/>
<reference evidence="1 2" key="1">
    <citation type="submission" date="2016-07" db="EMBL/GenBank/DDBJ databases">
        <authorList>
            <consortium name="Pathogen Informatics"/>
        </authorList>
    </citation>
    <scope>NUCLEOTIDE SEQUENCE [LARGE SCALE GENOMIC DNA]</scope>
</reference>
<dbReference type="EMBL" id="LT615268">
    <property type="protein sequence ID" value="SCO74574.1"/>
    <property type="molecule type" value="Genomic_DNA"/>
</dbReference>